<accession>A0A0S6VPH2</accession>
<dbReference type="HOGENOM" id="CLU_2551392_0_0_0"/>
<organism evidence="1">
    <name type="scientific">Candidatus Moduliflexus flocculans</name>
    <dbReference type="NCBI Taxonomy" id="1499966"/>
    <lineage>
        <taxon>Bacteria</taxon>
        <taxon>Candidatus Moduliflexota</taxon>
        <taxon>Candidatus Moduliflexia</taxon>
        <taxon>Candidatus Moduliflexales</taxon>
        <taxon>Candidatus Moduliflexaceae</taxon>
    </lineage>
</organism>
<proteinExistence type="predicted"/>
<sequence>MRALNMNTAQTSQVSNTCEVLLKINARIYNTNCGKFDHLYLLNILGENLRERFHDAFWRPVFTHGAFVQFRPLAVIDHDRSA</sequence>
<evidence type="ECO:0000313" key="1">
    <source>
        <dbReference type="EMBL" id="GAK48850.1"/>
    </source>
</evidence>
<name>A0A0S6VPH2_9BACT</name>
<protein>
    <submittedName>
        <fullName evidence="1">Uncharacterized protein</fullName>
    </submittedName>
</protein>
<keyword evidence="2" id="KW-1185">Reference proteome</keyword>
<dbReference type="EMBL" id="DF820455">
    <property type="protein sequence ID" value="GAK48850.1"/>
    <property type="molecule type" value="Genomic_DNA"/>
</dbReference>
<gene>
    <name evidence="1" type="ORF">U14_00061</name>
</gene>
<reference evidence="1" key="1">
    <citation type="journal article" date="2015" name="PeerJ">
        <title>First genomic representation of candidate bacterial phylum KSB3 points to enhanced environmental sensing as a trigger of wastewater bulking.</title>
        <authorList>
            <person name="Sekiguchi Y."/>
            <person name="Ohashi A."/>
            <person name="Parks D.H."/>
            <person name="Yamauchi T."/>
            <person name="Tyson G.W."/>
            <person name="Hugenholtz P."/>
        </authorList>
    </citation>
    <scope>NUCLEOTIDE SEQUENCE [LARGE SCALE GENOMIC DNA]</scope>
</reference>
<dbReference type="Proteomes" id="UP000030700">
    <property type="component" value="Unassembled WGS sequence"/>
</dbReference>
<dbReference type="AlphaFoldDB" id="A0A0S6VPH2"/>
<evidence type="ECO:0000313" key="2">
    <source>
        <dbReference type="Proteomes" id="UP000030700"/>
    </source>
</evidence>